<gene>
    <name evidence="2" type="ORF">L3Y34_014688</name>
</gene>
<proteinExistence type="predicted"/>
<dbReference type="InterPro" id="IPR001478">
    <property type="entry name" value="PDZ"/>
</dbReference>
<organism evidence="2 3">
    <name type="scientific">Caenorhabditis briggsae</name>
    <dbReference type="NCBI Taxonomy" id="6238"/>
    <lineage>
        <taxon>Eukaryota</taxon>
        <taxon>Metazoa</taxon>
        <taxon>Ecdysozoa</taxon>
        <taxon>Nematoda</taxon>
        <taxon>Chromadorea</taxon>
        <taxon>Rhabditida</taxon>
        <taxon>Rhabditina</taxon>
        <taxon>Rhabditomorpha</taxon>
        <taxon>Rhabditoidea</taxon>
        <taxon>Rhabditidae</taxon>
        <taxon>Peloderinae</taxon>
        <taxon>Caenorhabditis</taxon>
    </lineage>
</organism>
<dbReference type="InterPro" id="IPR036034">
    <property type="entry name" value="PDZ_sf"/>
</dbReference>
<dbReference type="PROSITE" id="PS50106">
    <property type="entry name" value="PDZ"/>
    <property type="match status" value="1"/>
</dbReference>
<protein>
    <recommendedName>
        <fullName evidence="1">PDZ domain-containing protein</fullName>
    </recommendedName>
</protein>
<dbReference type="Gene3D" id="2.30.42.10">
    <property type="match status" value="1"/>
</dbReference>
<dbReference type="Proteomes" id="UP000827892">
    <property type="component" value="Chromosome I"/>
</dbReference>
<name>A0AAE9DT05_CAEBR</name>
<dbReference type="AlphaFoldDB" id="A0AAE9DT05"/>
<feature type="domain" description="PDZ" evidence="1">
    <location>
        <begin position="50"/>
        <end position="123"/>
    </location>
</feature>
<reference evidence="2 3" key="1">
    <citation type="submission" date="2022-05" db="EMBL/GenBank/DDBJ databases">
        <title>Chromosome-level reference genomes for two strains of Caenorhabditis briggsae: an improved platform for comparative genomics.</title>
        <authorList>
            <person name="Stevens L."/>
            <person name="Andersen E.C."/>
        </authorList>
    </citation>
    <scope>NUCLEOTIDE SEQUENCE [LARGE SCALE GENOMIC DNA]</scope>
    <source>
        <strain evidence="2">QX1410_ONT</strain>
        <tissue evidence="2">Whole-organism</tissue>
    </source>
</reference>
<dbReference type="SUPFAM" id="SSF50156">
    <property type="entry name" value="PDZ domain-like"/>
    <property type="match status" value="1"/>
</dbReference>
<evidence type="ECO:0000313" key="3">
    <source>
        <dbReference type="Proteomes" id="UP000827892"/>
    </source>
</evidence>
<evidence type="ECO:0000259" key="1">
    <source>
        <dbReference type="PROSITE" id="PS50106"/>
    </source>
</evidence>
<evidence type="ECO:0000313" key="2">
    <source>
        <dbReference type="EMBL" id="ULU10578.1"/>
    </source>
</evidence>
<sequence>MLTTSRFPRSASAYENTATSFDDEFDDEIPGFSEDTGVKKAEDVEKETLEVNIPRDQDQPNGMAFRMVGSRSRGIFIDYVHSDSPQVQWRTLSKLLREGDKLLRCNKISLRAVSADQAASIFRFWMNRTDSLTLTVERRADGENVMLRRRRQARLSMCNEQREQTRHVVSGRATVRLTSSKSAEVFRCNDEAHVGVSSFRQRFPKYESFDTSPSKTICPHCNAQTRLLYLHQFSHGVVNNAFRFLTVSRSSYSLL</sequence>
<accession>A0AAE9DT05</accession>
<dbReference type="EMBL" id="CP090891">
    <property type="protein sequence ID" value="ULU10578.1"/>
    <property type="molecule type" value="Genomic_DNA"/>
</dbReference>
<dbReference type="FunFam" id="2.30.42.10:FF:000403">
    <property type="match status" value="1"/>
</dbReference>